<dbReference type="Gene3D" id="3.40.50.720">
    <property type="entry name" value="NAD(P)-binding Rossmann-like Domain"/>
    <property type="match status" value="1"/>
</dbReference>
<accession>A0A7W8G0H2</accession>
<keyword evidence="4" id="KW-1185">Reference proteome</keyword>
<gene>
    <name evidence="3" type="ORF">HNQ52_001272</name>
</gene>
<dbReference type="GO" id="GO:0016491">
    <property type="term" value="F:oxidoreductase activity"/>
    <property type="evidence" value="ECO:0007669"/>
    <property type="project" value="UniProtKB-KW"/>
</dbReference>
<reference evidence="3 4" key="1">
    <citation type="submission" date="2020-08" db="EMBL/GenBank/DDBJ databases">
        <title>Genomic Encyclopedia of Type Strains, Phase IV (KMG-IV): sequencing the most valuable type-strain genomes for metagenomic binning, comparative biology and taxonomic classification.</title>
        <authorList>
            <person name="Goeker M."/>
        </authorList>
    </citation>
    <scope>NUCLEOTIDE SEQUENCE [LARGE SCALE GENOMIC DNA]</scope>
    <source>
        <strain evidence="3 4">DSM 24163</strain>
    </source>
</reference>
<evidence type="ECO:0000313" key="4">
    <source>
        <dbReference type="Proteomes" id="UP000521199"/>
    </source>
</evidence>
<dbReference type="AlphaFoldDB" id="A0A7W8G0H2"/>
<dbReference type="SUPFAM" id="SSF51735">
    <property type="entry name" value="NAD(P)-binding Rossmann-fold domains"/>
    <property type="match status" value="1"/>
</dbReference>
<dbReference type="PANTHER" id="PTHR43544:SF7">
    <property type="entry name" value="NADB-LER2"/>
    <property type="match status" value="1"/>
</dbReference>
<dbReference type="RefSeq" id="WP_183960276.1">
    <property type="nucleotide sequence ID" value="NZ_JACHHP010000002.1"/>
</dbReference>
<dbReference type="Proteomes" id="UP000521199">
    <property type="component" value="Unassembled WGS sequence"/>
</dbReference>
<dbReference type="InterPro" id="IPR036291">
    <property type="entry name" value="NAD(P)-bd_dom_sf"/>
</dbReference>
<dbReference type="PRINTS" id="PR00081">
    <property type="entry name" value="GDHRDH"/>
</dbReference>
<keyword evidence="1" id="KW-0521">NADP</keyword>
<dbReference type="Pfam" id="PF00106">
    <property type="entry name" value="adh_short"/>
    <property type="match status" value="1"/>
</dbReference>
<keyword evidence="2" id="KW-0560">Oxidoreductase</keyword>
<evidence type="ECO:0000313" key="3">
    <source>
        <dbReference type="EMBL" id="MBB5207743.1"/>
    </source>
</evidence>
<dbReference type="EMBL" id="JACHHP010000002">
    <property type="protein sequence ID" value="MBB5207743.1"/>
    <property type="molecule type" value="Genomic_DNA"/>
</dbReference>
<dbReference type="InterPro" id="IPR051468">
    <property type="entry name" value="Fungal_SecMetab_SDRs"/>
</dbReference>
<dbReference type="InterPro" id="IPR002347">
    <property type="entry name" value="SDR_fam"/>
</dbReference>
<dbReference type="CDD" id="cd05325">
    <property type="entry name" value="carb_red_sniffer_like_SDR_c"/>
    <property type="match status" value="1"/>
</dbReference>
<evidence type="ECO:0000256" key="2">
    <source>
        <dbReference type="ARBA" id="ARBA00023002"/>
    </source>
</evidence>
<dbReference type="GO" id="GO:0005737">
    <property type="term" value="C:cytoplasm"/>
    <property type="evidence" value="ECO:0007669"/>
    <property type="project" value="TreeGrafter"/>
</dbReference>
<sequence length="232" mass="24565">MQRILITGANRGLGLEFATQLLARGAHVVATCRDPAKANALNHLAAAHPGRLHVLPLDVSQPATIDELVRETALVFDGLDTLINNAGVLVPGERFGSLDVQTMEHTFRVNAVGPVLVTQACADLLRRGTTPKVANVSSQLGSIGHCGSFGTPSYSISKAALNMGMVQLAHALEPDGIPVLLLHPGWARTDMGGPNAQVDPAVAVAGMLREIDALTLKTSGRFRDWQGHDLPW</sequence>
<proteinExistence type="predicted"/>
<comment type="caution">
    <text evidence="3">The sequence shown here is derived from an EMBL/GenBank/DDBJ whole genome shotgun (WGS) entry which is preliminary data.</text>
</comment>
<evidence type="ECO:0000256" key="1">
    <source>
        <dbReference type="ARBA" id="ARBA00022857"/>
    </source>
</evidence>
<organism evidence="3 4">
    <name type="scientific">Chiayiivirga flava</name>
    <dbReference type="NCBI Taxonomy" id="659595"/>
    <lineage>
        <taxon>Bacteria</taxon>
        <taxon>Pseudomonadati</taxon>
        <taxon>Pseudomonadota</taxon>
        <taxon>Gammaproteobacteria</taxon>
        <taxon>Lysobacterales</taxon>
        <taxon>Lysobacteraceae</taxon>
        <taxon>Chiayiivirga</taxon>
    </lineage>
</organism>
<protein>
    <submittedName>
        <fullName evidence="3">NAD(P)-dependent dehydrogenase (Short-subunit alcohol dehydrogenase family)</fullName>
    </submittedName>
</protein>
<name>A0A7W8G0H2_9GAMM</name>
<dbReference type="PANTHER" id="PTHR43544">
    <property type="entry name" value="SHORT-CHAIN DEHYDROGENASE/REDUCTASE"/>
    <property type="match status" value="1"/>
</dbReference>